<dbReference type="RefSeq" id="WP_272735073.1">
    <property type="nucleotide sequence ID" value="NZ_CP116942.1"/>
</dbReference>
<keyword evidence="2" id="KW-1185">Reference proteome</keyword>
<protein>
    <submittedName>
        <fullName evidence="1">Uncharacterized protein</fullName>
    </submittedName>
</protein>
<proteinExistence type="predicted"/>
<evidence type="ECO:0000313" key="1">
    <source>
        <dbReference type="EMBL" id="WCO65547.1"/>
    </source>
</evidence>
<accession>A0AAE9Y3S9</accession>
<dbReference type="EMBL" id="CP116942">
    <property type="protein sequence ID" value="WCO65547.1"/>
    <property type="molecule type" value="Genomic_DNA"/>
</dbReference>
<reference evidence="1" key="1">
    <citation type="submission" date="2023-01" db="EMBL/GenBank/DDBJ databases">
        <title>The diversity of Class Acidimicrobiia in South China Sea sediment environments and the proposal of Iamia marina sp. nov., a novel species of the genus Iamia.</title>
        <authorList>
            <person name="He Y."/>
            <person name="Tian X."/>
        </authorList>
    </citation>
    <scope>NUCLEOTIDE SEQUENCE</scope>
    <source>
        <strain evidence="1">DSM 19957</strain>
    </source>
</reference>
<dbReference type="KEGG" id="ima:PO878_13670"/>
<gene>
    <name evidence="1" type="ORF">PO878_13670</name>
</gene>
<dbReference type="PROSITE" id="PS51257">
    <property type="entry name" value="PROKAR_LIPOPROTEIN"/>
    <property type="match status" value="1"/>
</dbReference>
<sequence length="165" mass="17578">MRPRPALLLPVVVVLALLGCGHDEVPDEAVCRSRHRVPAEALAEADVAAVEMTYARCEPWFVDLCDELEDWAELTRVPTQSALVEGAGPTYAADVRDAVGAERLREGHAALLATVDDAEGSVAHDLETIIRGLPDGTPEDDDGFVSTPRLAARWTATIAACAPTP</sequence>
<dbReference type="Proteomes" id="UP001216390">
    <property type="component" value="Chromosome"/>
</dbReference>
<name>A0AAE9Y3S9_9ACTN</name>
<organism evidence="1 2">
    <name type="scientific">Iamia majanohamensis</name>
    <dbReference type="NCBI Taxonomy" id="467976"/>
    <lineage>
        <taxon>Bacteria</taxon>
        <taxon>Bacillati</taxon>
        <taxon>Actinomycetota</taxon>
        <taxon>Acidimicrobiia</taxon>
        <taxon>Acidimicrobiales</taxon>
        <taxon>Iamiaceae</taxon>
        <taxon>Iamia</taxon>
    </lineage>
</organism>
<dbReference type="AlphaFoldDB" id="A0AAE9Y3S9"/>
<evidence type="ECO:0000313" key="2">
    <source>
        <dbReference type="Proteomes" id="UP001216390"/>
    </source>
</evidence>